<keyword evidence="1" id="KW-0812">Transmembrane</keyword>
<proteinExistence type="predicted"/>
<name>A0ABX7DNX6_9FLAO</name>
<feature type="transmembrane region" description="Helical" evidence="1">
    <location>
        <begin position="124"/>
        <end position="143"/>
    </location>
</feature>
<evidence type="ECO:0000313" key="4">
    <source>
        <dbReference type="Proteomes" id="UP000629420"/>
    </source>
</evidence>
<dbReference type="Gene3D" id="3.40.720.10">
    <property type="entry name" value="Alkaline Phosphatase, subunit A"/>
    <property type="match status" value="1"/>
</dbReference>
<sequence>MLKNFLNNNKEYPVLAGISAGLYPVLFYYSRNFDMSKSWEHLLYFTGVFILLPALAFLIFHRLSKLVIFKPYQKYVLPFLNLFTFLFILKTFVFVPIERKIIVGIFIVSLLFAIFLYRHLKKLIVIELLLALIGIFSVSQIIFQKLTYSDTWKQQPDDIENVVFKKKPNVYFIQPDGYVSFSTLNDDFYNVGNNAFETFLETTNFKTYPDFHTNYKSTLASNSSAFMMKHHYYDFNLDKQEVENAREIIISENPVLNAFKSNGYETYFLSETYYFLNNRPKMGYDHSSIPYGKVPFLNKGLGEVQPVLEPLKRYLSDSIQTPKFFFIQILKPAHINTTAGSSQGAAVEREKWIERLKESNELMKNLIIEILDKDPQALIILMADHGGFVGLNYTGEGDTKTENIAIKKSIFSTNLTIHWPKNEVPEYDSKLKTPVNVFRILFTYLSGNEKYLQNLQADESYICLTGGTEPGVYKYVDGSGNYVFEKIEPEKGK</sequence>
<feature type="transmembrane region" description="Helical" evidence="1">
    <location>
        <begin position="12"/>
        <end position="30"/>
    </location>
</feature>
<dbReference type="InterPro" id="IPR017850">
    <property type="entry name" value="Alkaline_phosphatase_core_sf"/>
</dbReference>
<feature type="transmembrane region" description="Helical" evidence="1">
    <location>
        <begin position="75"/>
        <end position="95"/>
    </location>
</feature>
<feature type="domain" description="Sulfatase N-terminal" evidence="2">
    <location>
        <begin position="201"/>
        <end position="441"/>
    </location>
</feature>
<dbReference type="InterPro" id="IPR000917">
    <property type="entry name" value="Sulfatase_N"/>
</dbReference>
<dbReference type="Pfam" id="PF00884">
    <property type="entry name" value="Sulfatase"/>
    <property type="match status" value="1"/>
</dbReference>
<organism evidence="3 4">
    <name type="scientific">Aequorivita iocasae</name>
    <dbReference type="NCBI Taxonomy" id="2803865"/>
    <lineage>
        <taxon>Bacteria</taxon>
        <taxon>Pseudomonadati</taxon>
        <taxon>Bacteroidota</taxon>
        <taxon>Flavobacteriia</taxon>
        <taxon>Flavobacteriales</taxon>
        <taxon>Flavobacteriaceae</taxon>
        <taxon>Aequorivita</taxon>
    </lineage>
</organism>
<reference evidence="3 4" key="1">
    <citation type="submission" date="2021-01" db="EMBL/GenBank/DDBJ databases">
        <title>Aequorivita sp. strain KX20305, a bacterium isolated from the sediment collected at a cold seep field in South China Sea.</title>
        <authorList>
            <person name="Zhang H."/>
            <person name="Li C."/>
        </authorList>
    </citation>
    <scope>NUCLEOTIDE SEQUENCE [LARGE SCALE GENOMIC DNA]</scope>
    <source>
        <strain evidence="3 4">KX20305</strain>
    </source>
</reference>
<accession>A0ABX7DNX6</accession>
<evidence type="ECO:0000256" key="1">
    <source>
        <dbReference type="SAM" id="Phobius"/>
    </source>
</evidence>
<feature type="transmembrane region" description="Helical" evidence="1">
    <location>
        <begin position="42"/>
        <end position="63"/>
    </location>
</feature>
<keyword evidence="4" id="KW-1185">Reference proteome</keyword>
<protein>
    <recommendedName>
        <fullName evidence="2">Sulfatase N-terminal domain-containing protein</fullName>
    </recommendedName>
</protein>
<evidence type="ECO:0000313" key="3">
    <source>
        <dbReference type="EMBL" id="QQX75520.1"/>
    </source>
</evidence>
<keyword evidence="1" id="KW-1133">Transmembrane helix</keyword>
<keyword evidence="1" id="KW-0472">Membrane</keyword>
<dbReference type="Proteomes" id="UP000629420">
    <property type="component" value="Chromosome"/>
</dbReference>
<dbReference type="RefSeq" id="WP_202335338.1">
    <property type="nucleotide sequence ID" value="NZ_CP068439.1"/>
</dbReference>
<evidence type="ECO:0000259" key="2">
    <source>
        <dbReference type="Pfam" id="PF00884"/>
    </source>
</evidence>
<dbReference type="SUPFAM" id="SSF53649">
    <property type="entry name" value="Alkaline phosphatase-like"/>
    <property type="match status" value="1"/>
</dbReference>
<dbReference type="EMBL" id="CP068439">
    <property type="protein sequence ID" value="QQX75520.1"/>
    <property type="molecule type" value="Genomic_DNA"/>
</dbReference>
<feature type="transmembrane region" description="Helical" evidence="1">
    <location>
        <begin position="101"/>
        <end position="117"/>
    </location>
</feature>
<gene>
    <name evidence="3" type="ORF">JK629_09180</name>
</gene>